<gene>
    <name evidence="1" type="ORF">R0137_09755</name>
</gene>
<keyword evidence="2" id="KW-1185">Reference proteome</keyword>
<sequence>MKHGTKDPLERICESFNVGLAVNHFEAYGDPSKLEALGLSHELLEVRRRASRPKALAMNPEHVVQLVWKAMLQEGCEFSGKENNPCFKHVAKAQGASVSSVLRAWKRVPATRRREIRDWLYSVLEAEVGKPNVKNKLHRDYVLGKRKLRK</sequence>
<accession>A0ABZ0IAH7</accession>
<evidence type="ECO:0000313" key="1">
    <source>
        <dbReference type="EMBL" id="WOJ95539.1"/>
    </source>
</evidence>
<dbReference type="EMBL" id="CP136865">
    <property type="protein sequence ID" value="WOJ95539.1"/>
    <property type="molecule type" value="Genomic_DNA"/>
</dbReference>
<organism evidence="1 2">
    <name type="scientific">Congregibacter brevis</name>
    <dbReference type="NCBI Taxonomy" id="3081201"/>
    <lineage>
        <taxon>Bacteria</taxon>
        <taxon>Pseudomonadati</taxon>
        <taxon>Pseudomonadota</taxon>
        <taxon>Gammaproteobacteria</taxon>
        <taxon>Cellvibrionales</taxon>
        <taxon>Halieaceae</taxon>
        <taxon>Congregibacter</taxon>
    </lineage>
</organism>
<reference evidence="1 2" key="1">
    <citation type="submission" date="2023-10" db="EMBL/GenBank/DDBJ databases">
        <title>Two novel species belonging to the OM43/NOR5 clade.</title>
        <authorList>
            <person name="Park M."/>
        </authorList>
    </citation>
    <scope>NUCLEOTIDE SEQUENCE [LARGE SCALE GENOMIC DNA]</scope>
    <source>
        <strain evidence="1 2">IMCC45268</strain>
    </source>
</reference>
<name>A0ABZ0IAH7_9GAMM</name>
<protein>
    <submittedName>
        <fullName evidence="1">Uncharacterized protein</fullName>
    </submittedName>
</protein>
<dbReference type="Proteomes" id="UP001626549">
    <property type="component" value="Chromosome"/>
</dbReference>
<evidence type="ECO:0000313" key="2">
    <source>
        <dbReference type="Proteomes" id="UP001626549"/>
    </source>
</evidence>
<dbReference type="RefSeq" id="WP_407326237.1">
    <property type="nucleotide sequence ID" value="NZ_CP136865.1"/>
</dbReference>
<proteinExistence type="predicted"/>